<evidence type="ECO:0000313" key="1">
    <source>
        <dbReference type="EMBL" id="KPJ67746.1"/>
    </source>
</evidence>
<organism evidence="1 2">
    <name type="scientific">candidate division WOR-1 bacterium DG_54_3</name>
    <dbReference type="NCBI Taxonomy" id="1703775"/>
    <lineage>
        <taxon>Bacteria</taxon>
        <taxon>Bacillati</taxon>
        <taxon>Saganbacteria</taxon>
    </lineage>
</organism>
<accession>A0A0S7XZ23</accession>
<comment type="caution">
    <text evidence="1">The sequence shown here is derived from an EMBL/GenBank/DDBJ whole genome shotgun (WGS) entry which is preliminary data.</text>
</comment>
<reference evidence="1 2" key="1">
    <citation type="journal article" date="2015" name="Microbiome">
        <title>Genomic resolution of linkages in carbon, nitrogen, and sulfur cycling among widespread estuary sediment bacteria.</title>
        <authorList>
            <person name="Baker B.J."/>
            <person name="Lazar C.S."/>
            <person name="Teske A.P."/>
            <person name="Dick G.J."/>
        </authorList>
    </citation>
    <scope>NUCLEOTIDE SEQUENCE [LARGE SCALE GENOMIC DNA]</scope>
    <source>
        <strain evidence="1">DG_54_3</strain>
    </source>
</reference>
<dbReference type="EMBL" id="LIZX01000061">
    <property type="protein sequence ID" value="KPJ67746.1"/>
    <property type="molecule type" value="Genomic_DNA"/>
</dbReference>
<dbReference type="Proteomes" id="UP000051861">
    <property type="component" value="Unassembled WGS sequence"/>
</dbReference>
<gene>
    <name evidence="1" type="ORF">AMJ44_07165</name>
</gene>
<evidence type="ECO:0000313" key="2">
    <source>
        <dbReference type="Proteomes" id="UP000051861"/>
    </source>
</evidence>
<sequence length="167" mass="19483">EIILSKHQEGKFEVLQNIPNREDFHFGWYVYFQKKLTNSPVKEVYGRKIYRPSDEKDTGRAYYEKYARLNLDNFEIEELADLKGYLAFYSPKANVFYALEMDDAVHEAKLYQVNEGTLKLLKTFKDVDPTSGLNSLDISRSSILVKKGNKIKVYALPGLKEVRFKKL</sequence>
<name>A0A0S7XZ23_UNCSA</name>
<dbReference type="AlphaFoldDB" id="A0A0S7XZ23"/>
<proteinExistence type="predicted"/>
<feature type="non-terminal residue" evidence="1">
    <location>
        <position position="1"/>
    </location>
</feature>
<protein>
    <submittedName>
        <fullName evidence="1">Uncharacterized protein</fullName>
    </submittedName>
</protein>